<proteinExistence type="predicted"/>
<dbReference type="EMBL" id="WRXN01000013">
    <property type="protein sequence ID" value="MVT11355.1"/>
    <property type="molecule type" value="Genomic_DNA"/>
</dbReference>
<protein>
    <submittedName>
        <fullName evidence="2">DUF4373 domain-containing protein</fullName>
    </submittedName>
</protein>
<organism evidence="2 3">
    <name type="scientific">Chitinophaga tropicalis</name>
    <dbReference type="NCBI Taxonomy" id="2683588"/>
    <lineage>
        <taxon>Bacteria</taxon>
        <taxon>Pseudomonadati</taxon>
        <taxon>Bacteroidota</taxon>
        <taxon>Chitinophagia</taxon>
        <taxon>Chitinophagales</taxon>
        <taxon>Chitinophagaceae</taxon>
        <taxon>Chitinophaga</taxon>
    </lineage>
</organism>
<dbReference type="Pfam" id="PF14297">
    <property type="entry name" value="Lin1244_N"/>
    <property type="match status" value="1"/>
</dbReference>
<dbReference type="InterPro" id="IPR025400">
    <property type="entry name" value="Lin1244/Lin1753-like_N"/>
</dbReference>
<evidence type="ECO:0000313" key="2">
    <source>
        <dbReference type="EMBL" id="MVT11355.1"/>
    </source>
</evidence>
<name>A0A7K1UBK1_9BACT</name>
<dbReference type="Proteomes" id="UP000461730">
    <property type="component" value="Unassembled WGS sequence"/>
</dbReference>
<dbReference type="PANTHER" id="PTHR39196:SF1">
    <property type="entry name" value="PRIMOSOME, DNAD SUBUNIT"/>
    <property type="match status" value="1"/>
</dbReference>
<evidence type="ECO:0000259" key="1">
    <source>
        <dbReference type="Pfam" id="PF14297"/>
    </source>
</evidence>
<dbReference type="PANTHER" id="PTHR39196">
    <property type="entry name" value="PRIMOSOME, DNAD SUBUNIT"/>
    <property type="match status" value="1"/>
</dbReference>
<feature type="domain" description="Lin1244/Lin1753-like N-terminal" evidence="1">
    <location>
        <begin position="11"/>
        <end position="105"/>
    </location>
</feature>
<accession>A0A7K1UBK1</accession>
<reference evidence="2 3" key="1">
    <citation type="submission" date="2019-12" db="EMBL/GenBank/DDBJ databases">
        <title>Chitinophaga sp. strain ysch24 (GDMCC 1.1355), whole genome shotgun sequence.</title>
        <authorList>
            <person name="Zhang X."/>
        </authorList>
    </citation>
    <scope>NUCLEOTIDE SEQUENCE [LARGE SCALE GENOMIC DNA]</scope>
    <source>
        <strain evidence="3">ysch24</strain>
    </source>
</reference>
<dbReference type="AlphaFoldDB" id="A0A7K1UBK1"/>
<keyword evidence="3" id="KW-1185">Reference proteome</keyword>
<comment type="caution">
    <text evidence="2">The sequence shown here is derived from an EMBL/GenBank/DDBJ whole genome shotgun (WGS) entry which is preliminary data.</text>
</comment>
<gene>
    <name evidence="2" type="ORF">GO493_24025</name>
</gene>
<sequence length="350" mass="41487">MGRKVQPGIKYYRMECEHIRNTKVRLLYNEFQETGYWIWQCILSRSYEDKGYYFDCNDKDALELFASEVCKKRVSQVEEVIRGCVRRSLFDKGVYDMFNVLTSAEMQEVYLDATAERRRKGTIIEMVPGYLLITRDENDLKRWENIHLTGEKTILPRNNSINPRNNKENPRHNLQSKVKEIEEEKTIAETPVLPPVPPAVVSLDPGKDLQKEYEQLEKTKEDIFHFIRQYHPEFIQPYADFWNFFASKHSLPKITAISKKRKQHFSVRIKEKDFDFPNILRKAKTSDFLLTGSWFGFDWLIKNDSNYLKVLEGNYDNKKTEGQNNAESATEEYLKKRAKLEEEARLRAQR</sequence>
<evidence type="ECO:0000313" key="3">
    <source>
        <dbReference type="Proteomes" id="UP000461730"/>
    </source>
</evidence>